<dbReference type="GO" id="GO:0005096">
    <property type="term" value="F:GTPase activator activity"/>
    <property type="evidence" value="ECO:0007669"/>
    <property type="project" value="UniProtKB-KW"/>
</dbReference>
<dbReference type="GO" id="GO:0007264">
    <property type="term" value="P:small GTPase-mediated signal transduction"/>
    <property type="evidence" value="ECO:0007669"/>
    <property type="project" value="InterPro"/>
</dbReference>
<dbReference type="Gene3D" id="3.30.519.10">
    <property type="entry name" value="Guanine Nucleotide Dissociation Inhibitor, domain 2"/>
    <property type="match status" value="1"/>
</dbReference>
<dbReference type="InterPro" id="IPR036188">
    <property type="entry name" value="FAD/NAD-bd_sf"/>
</dbReference>
<dbReference type="OrthoDB" id="9446342at2759"/>
<dbReference type="GO" id="GO:0005093">
    <property type="term" value="F:Rab GDP-dissociation inhibitor activity"/>
    <property type="evidence" value="ECO:0007669"/>
    <property type="project" value="InterPro"/>
</dbReference>
<dbReference type="FunFam" id="3.30.519.10:FF:000005">
    <property type="entry name" value="Rab GDP dissociation inhibitor"/>
    <property type="match status" value="1"/>
</dbReference>
<sequence length="279" mass="31264">MCKTSRKTIPKPGKILIQTSADMQALYDKFGLDKNTQDFTGHALALFRDDEYLNEPAVKTIQRIKLYSDSLARYGKSPYLYPMYGLGELPQGFARLSAIYGGTYMLDKPIDEIVLGEGGKVVAYVRVRKKGQVIRCICLLDHPIASTKDALSTQIIIPQKQVGRKSDIYVSLVSHAHQVAAKGWFVGMVSTTVETDQPENEIKPGLDLLEPIAQKFVCISDYFEPTDNGADSQIFISESYDATTHFETTCLDVLDIFKRGTDEEFDFSKIKHELGDEEQ</sequence>
<keyword evidence="2" id="KW-0343">GTPase activation</keyword>
<dbReference type="GO" id="GO:0016192">
    <property type="term" value="P:vesicle-mediated transport"/>
    <property type="evidence" value="ECO:0007669"/>
    <property type="project" value="TreeGrafter"/>
</dbReference>
<reference evidence="3 4" key="1">
    <citation type="journal article" date="2019" name="Commun. Biol.">
        <title>The bagworm genome reveals a unique fibroin gene that provides high tensile strength.</title>
        <authorList>
            <person name="Kono N."/>
            <person name="Nakamura H."/>
            <person name="Ohtoshi R."/>
            <person name="Tomita M."/>
            <person name="Numata K."/>
            <person name="Arakawa K."/>
        </authorList>
    </citation>
    <scope>NUCLEOTIDE SEQUENCE [LARGE SCALE GENOMIC DNA]</scope>
</reference>
<dbReference type="GO" id="GO:0005737">
    <property type="term" value="C:cytoplasm"/>
    <property type="evidence" value="ECO:0007669"/>
    <property type="project" value="UniProtKB-SubCell"/>
</dbReference>
<keyword evidence="2" id="KW-0963">Cytoplasm</keyword>
<evidence type="ECO:0000313" key="4">
    <source>
        <dbReference type="Proteomes" id="UP000299102"/>
    </source>
</evidence>
<evidence type="ECO:0000313" key="3">
    <source>
        <dbReference type="EMBL" id="GBP01926.1"/>
    </source>
</evidence>
<comment type="function">
    <text evidence="2">Regulates the GDP/GTP exchange reaction of most RAB proteins by inhibiting the dissociation of GDP from them, and the subsequent binding of GTP.</text>
</comment>
<dbReference type="InterPro" id="IPR000806">
    <property type="entry name" value="RabGDI"/>
</dbReference>
<proteinExistence type="inferred from homology"/>
<dbReference type="SUPFAM" id="SSF54373">
    <property type="entry name" value="FAD-linked reductases, C-terminal domain"/>
    <property type="match status" value="1"/>
</dbReference>
<dbReference type="PANTHER" id="PTHR11787:SF8">
    <property type="entry name" value="RAB GDP DISSOCIATION INHIBITOR"/>
    <property type="match status" value="1"/>
</dbReference>
<dbReference type="AlphaFoldDB" id="A0A4C1SJ59"/>
<name>A0A4C1SJ59_EUMVA</name>
<dbReference type="GO" id="GO:0015031">
    <property type="term" value="P:protein transport"/>
    <property type="evidence" value="ECO:0007669"/>
    <property type="project" value="InterPro"/>
</dbReference>
<dbReference type="PANTHER" id="PTHR11787">
    <property type="entry name" value="RAB GDP-DISSOCIATION INHIBITOR"/>
    <property type="match status" value="1"/>
</dbReference>
<dbReference type="PRINTS" id="PR00892">
    <property type="entry name" value="RABGDI"/>
</dbReference>
<evidence type="ECO:0000256" key="1">
    <source>
        <dbReference type="ARBA" id="ARBA00005593"/>
    </source>
</evidence>
<protein>
    <recommendedName>
        <fullName evidence="2">Rab GDP dissociation inhibitor</fullName>
    </recommendedName>
</protein>
<organism evidence="3 4">
    <name type="scientific">Eumeta variegata</name>
    <name type="common">Bagworm moth</name>
    <name type="synonym">Eumeta japonica</name>
    <dbReference type="NCBI Taxonomy" id="151549"/>
    <lineage>
        <taxon>Eukaryota</taxon>
        <taxon>Metazoa</taxon>
        <taxon>Ecdysozoa</taxon>
        <taxon>Arthropoda</taxon>
        <taxon>Hexapoda</taxon>
        <taxon>Insecta</taxon>
        <taxon>Pterygota</taxon>
        <taxon>Neoptera</taxon>
        <taxon>Endopterygota</taxon>
        <taxon>Lepidoptera</taxon>
        <taxon>Glossata</taxon>
        <taxon>Ditrysia</taxon>
        <taxon>Tineoidea</taxon>
        <taxon>Psychidae</taxon>
        <taxon>Oiketicinae</taxon>
        <taxon>Eumeta</taxon>
    </lineage>
</organism>
<dbReference type="Pfam" id="PF00996">
    <property type="entry name" value="GDI"/>
    <property type="match status" value="2"/>
</dbReference>
<dbReference type="SUPFAM" id="SSF51905">
    <property type="entry name" value="FAD/NAD(P)-binding domain"/>
    <property type="match status" value="2"/>
</dbReference>
<dbReference type="Gene3D" id="1.10.405.10">
    <property type="entry name" value="Guanine Nucleotide Dissociation Inhibitor, domain 1"/>
    <property type="match status" value="1"/>
</dbReference>
<keyword evidence="4" id="KW-1185">Reference proteome</keyword>
<comment type="caution">
    <text evidence="3">The sequence shown here is derived from an EMBL/GenBank/DDBJ whole genome shotgun (WGS) entry which is preliminary data.</text>
</comment>
<comment type="subcellular location">
    <subcellularLocation>
        <location evidence="2">Cytoplasm</location>
    </subcellularLocation>
</comment>
<dbReference type="InterPro" id="IPR018203">
    <property type="entry name" value="GDP_dissociation_inhibitor"/>
</dbReference>
<evidence type="ECO:0000256" key="2">
    <source>
        <dbReference type="RuleBase" id="RU363124"/>
    </source>
</evidence>
<accession>A0A4C1SJ59</accession>
<dbReference type="STRING" id="151549.A0A4C1SJ59"/>
<dbReference type="EMBL" id="BGZK01003497">
    <property type="protein sequence ID" value="GBP01926.1"/>
    <property type="molecule type" value="Genomic_DNA"/>
</dbReference>
<comment type="similarity">
    <text evidence="1 2">Belongs to the Rab GDI family.</text>
</comment>
<dbReference type="Proteomes" id="UP000299102">
    <property type="component" value="Unassembled WGS sequence"/>
</dbReference>
<gene>
    <name evidence="3" type="primary">Gdi2</name>
    <name evidence="3" type="ORF">EVAR_71845_1</name>
</gene>
<dbReference type="PRINTS" id="PR00891">
    <property type="entry name" value="RABGDIREP"/>
</dbReference>